<proteinExistence type="predicted"/>
<dbReference type="GO" id="GO:0003677">
    <property type="term" value="F:DNA binding"/>
    <property type="evidence" value="ECO:0007669"/>
    <property type="project" value="InterPro"/>
</dbReference>
<dbReference type="Pfam" id="PF13560">
    <property type="entry name" value="HTH_31"/>
    <property type="match status" value="1"/>
</dbReference>
<reference evidence="1" key="2">
    <citation type="submission" date="2020-09" db="EMBL/GenBank/DDBJ databases">
        <authorList>
            <person name="Sun Q."/>
            <person name="Ohkuma M."/>
        </authorList>
    </citation>
    <scope>NUCLEOTIDE SEQUENCE</scope>
    <source>
        <strain evidence="1">JCM 13064</strain>
    </source>
</reference>
<dbReference type="AlphaFoldDB" id="A0A917VNL3"/>
<dbReference type="EMBL" id="BMNT01000030">
    <property type="protein sequence ID" value="GGL03168.1"/>
    <property type="molecule type" value="Genomic_DNA"/>
</dbReference>
<evidence type="ECO:0000313" key="2">
    <source>
        <dbReference type="Proteomes" id="UP000645217"/>
    </source>
</evidence>
<dbReference type="InterPro" id="IPR010982">
    <property type="entry name" value="Lambda_DNA-bd_dom_sf"/>
</dbReference>
<dbReference type="CDD" id="cd00093">
    <property type="entry name" value="HTH_XRE"/>
    <property type="match status" value="1"/>
</dbReference>
<dbReference type="Proteomes" id="UP000645217">
    <property type="component" value="Unassembled WGS sequence"/>
</dbReference>
<sequence length="84" mass="9370">MLTWGEDVEAHALRKRGWTISAIARHLGRDRKTIAAYLNGTRVPGRRRTSVVDPFAVFEEYCRVCGRVFHLHPGDPQAGSAPAL</sequence>
<dbReference type="Gene3D" id="1.10.10.60">
    <property type="entry name" value="Homeodomain-like"/>
    <property type="match status" value="1"/>
</dbReference>
<accession>A0A917VNL3</accession>
<keyword evidence="2" id="KW-1185">Reference proteome</keyword>
<dbReference type="SUPFAM" id="SSF47413">
    <property type="entry name" value="lambda repressor-like DNA-binding domains"/>
    <property type="match status" value="1"/>
</dbReference>
<name>A0A917VNL3_9ACTN</name>
<evidence type="ECO:0008006" key="3">
    <source>
        <dbReference type="Google" id="ProtNLM"/>
    </source>
</evidence>
<dbReference type="RefSeq" id="WP_189165608.1">
    <property type="nucleotide sequence ID" value="NZ_BMNT01000030.1"/>
</dbReference>
<comment type="caution">
    <text evidence="1">The sequence shown here is derived from an EMBL/GenBank/DDBJ whole genome shotgun (WGS) entry which is preliminary data.</text>
</comment>
<gene>
    <name evidence="1" type="ORF">GCM10007964_51580</name>
</gene>
<reference evidence="1" key="1">
    <citation type="journal article" date="2014" name="Int. J. Syst. Evol. Microbiol.">
        <title>Complete genome sequence of Corynebacterium casei LMG S-19264T (=DSM 44701T), isolated from a smear-ripened cheese.</title>
        <authorList>
            <consortium name="US DOE Joint Genome Institute (JGI-PGF)"/>
            <person name="Walter F."/>
            <person name="Albersmeier A."/>
            <person name="Kalinowski J."/>
            <person name="Ruckert C."/>
        </authorList>
    </citation>
    <scope>NUCLEOTIDE SEQUENCE</scope>
    <source>
        <strain evidence="1">JCM 13064</strain>
    </source>
</reference>
<organism evidence="1 2">
    <name type="scientific">Sphaerisporangium melleum</name>
    <dbReference type="NCBI Taxonomy" id="321316"/>
    <lineage>
        <taxon>Bacteria</taxon>
        <taxon>Bacillati</taxon>
        <taxon>Actinomycetota</taxon>
        <taxon>Actinomycetes</taxon>
        <taxon>Streptosporangiales</taxon>
        <taxon>Streptosporangiaceae</taxon>
        <taxon>Sphaerisporangium</taxon>
    </lineage>
</organism>
<protein>
    <recommendedName>
        <fullName evidence="3">HTH IS21-type domain-containing protein</fullName>
    </recommendedName>
</protein>
<dbReference type="InterPro" id="IPR001387">
    <property type="entry name" value="Cro/C1-type_HTH"/>
</dbReference>
<evidence type="ECO:0000313" key="1">
    <source>
        <dbReference type="EMBL" id="GGL03168.1"/>
    </source>
</evidence>